<name>A0A4Y7SH38_COPMI</name>
<protein>
    <submittedName>
        <fullName evidence="1">Uncharacterized protein</fullName>
    </submittedName>
</protein>
<dbReference type="Proteomes" id="UP000298030">
    <property type="component" value="Unassembled WGS sequence"/>
</dbReference>
<dbReference type="AlphaFoldDB" id="A0A4Y7SH38"/>
<evidence type="ECO:0000313" key="1">
    <source>
        <dbReference type="EMBL" id="TEB21041.1"/>
    </source>
</evidence>
<sequence>MAFPGRDPMPAKLRGFPLEFHATSMSYLGVSSAPPLVGPLHHGPRRSSRRPAPPSWRRGLLKLSNKAYTVLLSTPVAYSIPKPPYLTFPGTVERC</sequence>
<accession>A0A4Y7SH38</accession>
<proteinExistence type="predicted"/>
<reference evidence="1 2" key="1">
    <citation type="journal article" date="2019" name="Nat. Ecol. Evol.">
        <title>Megaphylogeny resolves global patterns of mushroom evolution.</title>
        <authorList>
            <person name="Varga T."/>
            <person name="Krizsan K."/>
            <person name="Foldi C."/>
            <person name="Dima B."/>
            <person name="Sanchez-Garcia M."/>
            <person name="Sanchez-Ramirez S."/>
            <person name="Szollosi G.J."/>
            <person name="Szarkandi J.G."/>
            <person name="Papp V."/>
            <person name="Albert L."/>
            <person name="Andreopoulos W."/>
            <person name="Angelini C."/>
            <person name="Antonin V."/>
            <person name="Barry K.W."/>
            <person name="Bougher N.L."/>
            <person name="Buchanan P."/>
            <person name="Buyck B."/>
            <person name="Bense V."/>
            <person name="Catcheside P."/>
            <person name="Chovatia M."/>
            <person name="Cooper J."/>
            <person name="Damon W."/>
            <person name="Desjardin D."/>
            <person name="Finy P."/>
            <person name="Geml J."/>
            <person name="Haridas S."/>
            <person name="Hughes K."/>
            <person name="Justo A."/>
            <person name="Karasinski D."/>
            <person name="Kautmanova I."/>
            <person name="Kiss B."/>
            <person name="Kocsube S."/>
            <person name="Kotiranta H."/>
            <person name="LaButti K.M."/>
            <person name="Lechner B.E."/>
            <person name="Liimatainen K."/>
            <person name="Lipzen A."/>
            <person name="Lukacs Z."/>
            <person name="Mihaltcheva S."/>
            <person name="Morgado L.N."/>
            <person name="Niskanen T."/>
            <person name="Noordeloos M.E."/>
            <person name="Ohm R.A."/>
            <person name="Ortiz-Santana B."/>
            <person name="Ovrebo C."/>
            <person name="Racz N."/>
            <person name="Riley R."/>
            <person name="Savchenko A."/>
            <person name="Shiryaev A."/>
            <person name="Soop K."/>
            <person name="Spirin V."/>
            <person name="Szebenyi C."/>
            <person name="Tomsovsky M."/>
            <person name="Tulloss R.E."/>
            <person name="Uehling J."/>
            <person name="Grigoriev I.V."/>
            <person name="Vagvolgyi C."/>
            <person name="Papp T."/>
            <person name="Martin F.M."/>
            <person name="Miettinen O."/>
            <person name="Hibbett D.S."/>
            <person name="Nagy L.G."/>
        </authorList>
    </citation>
    <scope>NUCLEOTIDE SEQUENCE [LARGE SCALE GENOMIC DNA]</scope>
    <source>
        <strain evidence="1 2">FP101781</strain>
    </source>
</reference>
<keyword evidence="2" id="KW-1185">Reference proteome</keyword>
<dbReference type="EMBL" id="QPFP01000126">
    <property type="protein sequence ID" value="TEB21041.1"/>
    <property type="molecule type" value="Genomic_DNA"/>
</dbReference>
<evidence type="ECO:0000313" key="2">
    <source>
        <dbReference type="Proteomes" id="UP000298030"/>
    </source>
</evidence>
<comment type="caution">
    <text evidence="1">The sequence shown here is derived from an EMBL/GenBank/DDBJ whole genome shotgun (WGS) entry which is preliminary data.</text>
</comment>
<organism evidence="1 2">
    <name type="scientific">Coprinellus micaceus</name>
    <name type="common">Glistening ink-cap mushroom</name>
    <name type="synonym">Coprinus micaceus</name>
    <dbReference type="NCBI Taxonomy" id="71717"/>
    <lineage>
        <taxon>Eukaryota</taxon>
        <taxon>Fungi</taxon>
        <taxon>Dikarya</taxon>
        <taxon>Basidiomycota</taxon>
        <taxon>Agaricomycotina</taxon>
        <taxon>Agaricomycetes</taxon>
        <taxon>Agaricomycetidae</taxon>
        <taxon>Agaricales</taxon>
        <taxon>Agaricineae</taxon>
        <taxon>Psathyrellaceae</taxon>
        <taxon>Coprinellus</taxon>
    </lineage>
</organism>
<gene>
    <name evidence="1" type="ORF">FA13DRAFT_1742498</name>
</gene>
<feature type="non-terminal residue" evidence="1">
    <location>
        <position position="95"/>
    </location>
</feature>